<evidence type="ECO:0000313" key="11">
    <source>
        <dbReference type="Proteomes" id="UP001500390"/>
    </source>
</evidence>
<keyword evidence="11" id="KW-1185">Reference proteome</keyword>
<evidence type="ECO:0000256" key="4">
    <source>
        <dbReference type="ARBA" id="ARBA00022723"/>
    </source>
</evidence>
<keyword evidence="5 8" id="KW-0378">Hydrolase</keyword>
<dbReference type="PANTHER" id="PTHR33653">
    <property type="entry name" value="RIBONUCLEASE VAPC2"/>
    <property type="match status" value="1"/>
</dbReference>
<proteinExistence type="inferred from homology"/>
<comment type="function">
    <text evidence="8">Toxic component of a toxin-antitoxin (TA) system. An RNase.</text>
</comment>
<keyword evidence="4 8" id="KW-0479">Metal-binding</keyword>
<organism evidence="10 11">
    <name type="scientific">Ornithinibacter aureus</name>
    <dbReference type="NCBI Taxonomy" id="622664"/>
    <lineage>
        <taxon>Bacteria</taxon>
        <taxon>Bacillati</taxon>
        <taxon>Actinomycetota</taxon>
        <taxon>Actinomycetes</taxon>
        <taxon>Micrococcales</taxon>
        <taxon>Intrasporangiaceae</taxon>
        <taxon>Ornithinibacter</taxon>
    </lineage>
</organism>
<name>A0ABP8K1Q7_9MICO</name>
<evidence type="ECO:0000313" key="10">
    <source>
        <dbReference type="EMBL" id="GAA4399422.1"/>
    </source>
</evidence>
<feature type="domain" description="PIN" evidence="9">
    <location>
        <begin position="1"/>
        <end position="125"/>
    </location>
</feature>
<keyword evidence="2 8" id="KW-1277">Toxin-antitoxin system</keyword>
<comment type="similarity">
    <text evidence="7 8">Belongs to the PINc/VapC protein family.</text>
</comment>
<dbReference type="RefSeq" id="WP_159899905.1">
    <property type="nucleotide sequence ID" value="NZ_BAABFX010000033.1"/>
</dbReference>
<keyword evidence="3 8" id="KW-0540">Nuclease</keyword>
<evidence type="ECO:0000256" key="5">
    <source>
        <dbReference type="ARBA" id="ARBA00022801"/>
    </source>
</evidence>
<dbReference type="InterPro" id="IPR029060">
    <property type="entry name" value="PIN-like_dom_sf"/>
</dbReference>
<dbReference type="SUPFAM" id="SSF88723">
    <property type="entry name" value="PIN domain-like"/>
    <property type="match status" value="1"/>
</dbReference>
<evidence type="ECO:0000256" key="2">
    <source>
        <dbReference type="ARBA" id="ARBA00022649"/>
    </source>
</evidence>
<sequence length="135" mass="14216">MIIDSSALIAILTGEPERAAFVEAIRAARDPRISAASLLEASIVVDRRGDPVLSRQFDDLVSALGITVVPFDAEQLAVGRAAYRDFGKGSGHPAGLNPGDCFSYALARCRGAALLFKGDDFSHTDVAPAVDSLRS</sequence>
<dbReference type="HAMAP" id="MF_00265">
    <property type="entry name" value="VapC_Nob1"/>
    <property type="match status" value="1"/>
</dbReference>
<evidence type="ECO:0000256" key="1">
    <source>
        <dbReference type="ARBA" id="ARBA00001946"/>
    </source>
</evidence>
<comment type="caution">
    <text evidence="10">The sequence shown here is derived from an EMBL/GenBank/DDBJ whole genome shotgun (WGS) entry which is preliminary data.</text>
</comment>
<accession>A0ABP8K1Q7</accession>
<dbReference type="EMBL" id="BAABFX010000033">
    <property type="protein sequence ID" value="GAA4399422.1"/>
    <property type="molecule type" value="Genomic_DNA"/>
</dbReference>
<dbReference type="EC" id="3.1.-.-" evidence="8"/>
<comment type="cofactor">
    <cofactor evidence="1 8">
        <name>Mg(2+)</name>
        <dbReference type="ChEBI" id="CHEBI:18420"/>
    </cofactor>
</comment>
<dbReference type="Pfam" id="PF01850">
    <property type="entry name" value="PIN"/>
    <property type="match status" value="1"/>
</dbReference>
<dbReference type="InterPro" id="IPR022907">
    <property type="entry name" value="VapC_family"/>
</dbReference>
<dbReference type="InterPro" id="IPR050556">
    <property type="entry name" value="Type_II_TA_system_RNase"/>
</dbReference>
<dbReference type="CDD" id="cd09871">
    <property type="entry name" value="PIN_MtVapC28-VapC30-like"/>
    <property type="match status" value="1"/>
</dbReference>
<dbReference type="PANTHER" id="PTHR33653:SF1">
    <property type="entry name" value="RIBONUCLEASE VAPC2"/>
    <property type="match status" value="1"/>
</dbReference>
<keyword evidence="8" id="KW-0800">Toxin</keyword>
<evidence type="ECO:0000256" key="8">
    <source>
        <dbReference type="HAMAP-Rule" id="MF_00265"/>
    </source>
</evidence>
<feature type="binding site" evidence="8">
    <location>
        <position position="100"/>
    </location>
    <ligand>
        <name>Mg(2+)</name>
        <dbReference type="ChEBI" id="CHEBI:18420"/>
    </ligand>
</feature>
<evidence type="ECO:0000259" key="9">
    <source>
        <dbReference type="Pfam" id="PF01850"/>
    </source>
</evidence>
<gene>
    <name evidence="8" type="primary">vapC</name>
    <name evidence="10" type="ORF">GCM10023153_25540</name>
</gene>
<evidence type="ECO:0000256" key="7">
    <source>
        <dbReference type="ARBA" id="ARBA00038093"/>
    </source>
</evidence>
<protein>
    <recommendedName>
        <fullName evidence="8">Ribonuclease VapC</fullName>
        <shortName evidence="8">RNase VapC</shortName>
        <ecNumber evidence="8">3.1.-.-</ecNumber>
    </recommendedName>
    <alternativeName>
        <fullName evidence="8">Toxin VapC</fullName>
    </alternativeName>
</protein>
<dbReference type="InterPro" id="IPR002716">
    <property type="entry name" value="PIN_dom"/>
</dbReference>
<dbReference type="Gene3D" id="3.40.50.1010">
    <property type="entry name" value="5'-nuclease"/>
    <property type="match status" value="1"/>
</dbReference>
<feature type="binding site" evidence="8">
    <location>
        <position position="4"/>
    </location>
    <ligand>
        <name>Mg(2+)</name>
        <dbReference type="ChEBI" id="CHEBI:18420"/>
    </ligand>
</feature>
<evidence type="ECO:0000256" key="6">
    <source>
        <dbReference type="ARBA" id="ARBA00022842"/>
    </source>
</evidence>
<dbReference type="Proteomes" id="UP001500390">
    <property type="component" value="Unassembled WGS sequence"/>
</dbReference>
<keyword evidence="6 8" id="KW-0460">Magnesium</keyword>
<evidence type="ECO:0000256" key="3">
    <source>
        <dbReference type="ARBA" id="ARBA00022722"/>
    </source>
</evidence>
<reference evidence="11" key="1">
    <citation type="journal article" date="2019" name="Int. J. Syst. Evol. Microbiol.">
        <title>The Global Catalogue of Microorganisms (GCM) 10K type strain sequencing project: providing services to taxonomists for standard genome sequencing and annotation.</title>
        <authorList>
            <consortium name="The Broad Institute Genomics Platform"/>
            <consortium name="The Broad Institute Genome Sequencing Center for Infectious Disease"/>
            <person name="Wu L."/>
            <person name="Ma J."/>
        </authorList>
    </citation>
    <scope>NUCLEOTIDE SEQUENCE [LARGE SCALE GENOMIC DNA]</scope>
    <source>
        <strain evidence="11">JCM 17738</strain>
    </source>
</reference>